<keyword evidence="1 5" id="KW-0413">Isomerase</keyword>
<dbReference type="PANTHER" id="PTHR43174:SF2">
    <property type="entry name" value="UDP-N-ACETYLGLUCOSAMINE 2-EPIMERASE"/>
    <property type="match status" value="1"/>
</dbReference>
<evidence type="ECO:0000259" key="6">
    <source>
        <dbReference type="Pfam" id="PF02350"/>
    </source>
</evidence>
<evidence type="ECO:0000256" key="1">
    <source>
        <dbReference type="ARBA" id="ARBA00023235"/>
    </source>
</evidence>
<sequence length="364" mass="38750">MPVLVVAGTRPEIIKLLPVMQTARARGDMAVELCHSGQHADLGREILNAAGVVPDHLLERPQARDTAALLAGLQANIGEVINRMKPRAVVVQGDTATTLAGALAAFHRQIPIAHVEAGLRSHDLASPWPEEGYRRMVSAIARWHFTPTPAATEALRRENVAQEAITHTGNSVIDTLHWAVSRLDAEPALGGEAARLIEGAKGRNLVLATVHRREADAQALGRIACGIRRLAEETGCHVAMPLHPRAESEILSEALSGHPQIALTGPLAYFAFLQLMRASRLILTDSGGVQEEAAALGRATLVLRDVTERPEAIAAGTAVLVGHDPDLMLAEARAALARPLPAPSDVFGDGRAGQRIVEVLARDL</sequence>
<comment type="caution">
    <text evidence="7">The sequence shown here is derived from an EMBL/GenBank/DDBJ whole genome shotgun (WGS) entry which is preliminary data.</text>
</comment>
<dbReference type="Pfam" id="PF02350">
    <property type="entry name" value="Epimerase_2"/>
    <property type="match status" value="1"/>
</dbReference>
<dbReference type="EMBL" id="BMIP01000001">
    <property type="protein sequence ID" value="GGD60121.1"/>
    <property type="molecule type" value="Genomic_DNA"/>
</dbReference>
<protein>
    <recommendedName>
        <fullName evidence="4">UDP-N-acetylglucosamine 2-epimerase (non-hydrolyzing)</fullName>
        <ecNumber evidence="4">5.1.3.14</ecNumber>
    </recommendedName>
</protein>
<dbReference type="NCBIfam" id="TIGR00236">
    <property type="entry name" value="wecB"/>
    <property type="match status" value="1"/>
</dbReference>
<keyword evidence="8" id="KW-1185">Reference proteome</keyword>
<reference evidence="7" key="1">
    <citation type="journal article" date="2014" name="Int. J. Syst. Evol. Microbiol.">
        <title>Complete genome sequence of Corynebacterium casei LMG S-19264T (=DSM 44701T), isolated from a smear-ripened cheese.</title>
        <authorList>
            <consortium name="US DOE Joint Genome Institute (JGI-PGF)"/>
            <person name="Walter F."/>
            <person name="Albersmeier A."/>
            <person name="Kalinowski J."/>
            <person name="Ruckert C."/>
        </authorList>
    </citation>
    <scope>NUCLEOTIDE SEQUENCE</scope>
    <source>
        <strain evidence="7">CGMCC 1.15360</strain>
    </source>
</reference>
<evidence type="ECO:0000313" key="8">
    <source>
        <dbReference type="Proteomes" id="UP000612349"/>
    </source>
</evidence>
<dbReference type="Proteomes" id="UP000612349">
    <property type="component" value="Unassembled WGS sequence"/>
</dbReference>
<dbReference type="InterPro" id="IPR003331">
    <property type="entry name" value="UDP_GlcNAc_Epimerase_2_dom"/>
</dbReference>
<dbReference type="SUPFAM" id="SSF53756">
    <property type="entry name" value="UDP-Glycosyltransferase/glycogen phosphorylase"/>
    <property type="match status" value="1"/>
</dbReference>
<reference evidence="7" key="2">
    <citation type="submission" date="2020-09" db="EMBL/GenBank/DDBJ databases">
        <authorList>
            <person name="Sun Q."/>
            <person name="Zhou Y."/>
        </authorList>
    </citation>
    <scope>NUCLEOTIDE SEQUENCE</scope>
    <source>
        <strain evidence="7">CGMCC 1.15360</strain>
    </source>
</reference>
<organism evidence="7 8">
    <name type="scientific">Croceicoccus mobilis</name>
    <dbReference type="NCBI Taxonomy" id="1703339"/>
    <lineage>
        <taxon>Bacteria</taxon>
        <taxon>Pseudomonadati</taxon>
        <taxon>Pseudomonadota</taxon>
        <taxon>Alphaproteobacteria</taxon>
        <taxon>Sphingomonadales</taxon>
        <taxon>Erythrobacteraceae</taxon>
        <taxon>Croceicoccus</taxon>
    </lineage>
</organism>
<evidence type="ECO:0000256" key="5">
    <source>
        <dbReference type="RuleBase" id="RU003513"/>
    </source>
</evidence>
<evidence type="ECO:0000313" key="7">
    <source>
        <dbReference type="EMBL" id="GGD60121.1"/>
    </source>
</evidence>
<dbReference type="EC" id="5.1.3.14" evidence="4"/>
<comment type="similarity">
    <text evidence="3 5">Belongs to the UDP-N-acetylglucosamine 2-epimerase family.</text>
</comment>
<dbReference type="PANTHER" id="PTHR43174">
    <property type="entry name" value="UDP-N-ACETYLGLUCOSAMINE 2-EPIMERASE"/>
    <property type="match status" value="1"/>
</dbReference>
<name>A0A917DQR6_9SPHN</name>
<feature type="domain" description="UDP-N-acetylglucosamine 2-epimerase" evidence="6">
    <location>
        <begin position="24"/>
        <end position="360"/>
    </location>
</feature>
<dbReference type="GO" id="GO:0008761">
    <property type="term" value="F:UDP-N-acetylglucosamine 2-epimerase activity"/>
    <property type="evidence" value="ECO:0007669"/>
    <property type="project" value="UniProtKB-EC"/>
</dbReference>
<dbReference type="Gene3D" id="3.40.50.2000">
    <property type="entry name" value="Glycogen Phosphorylase B"/>
    <property type="match status" value="2"/>
</dbReference>
<dbReference type="CDD" id="cd03786">
    <property type="entry name" value="GTB_UDP-GlcNAc_2-Epimerase"/>
    <property type="match status" value="1"/>
</dbReference>
<evidence type="ECO:0000256" key="4">
    <source>
        <dbReference type="ARBA" id="ARBA00038858"/>
    </source>
</evidence>
<dbReference type="InterPro" id="IPR029767">
    <property type="entry name" value="WecB-like"/>
</dbReference>
<dbReference type="AlphaFoldDB" id="A0A917DQR6"/>
<accession>A0A917DQR6</accession>
<proteinExistence type="inferred from homology"/>
<gene>
    <name evidence="7" type="ORF">GCM10010990_06950</name>
</gene>
<comment type="catalytic activity">
    <reaction evidence="2">
        <text>UDP-N-acetyl-alpha-D-glucosamine = UDP-N-acetyl-alpha-D-mannosamine</text>
        <dbReference type="Rhea" id="RHEA:17213"/>
        <dbReference type="ChEBI" id="CHEBI:57705"/>
        <dbReference type="ChEBI" id="CHEBI:68623"/>
        <dbReference type="EC" id="5.1.3.14"/>
    </reaction>
</comment>
<evidence type="ECO:0000256" key="2">
    <source>
        <dbReference type="ARBA" id="ARBA00036080"/>
    </source>
</evidence>
<evidence type="ECO:0000256" key="3">
    <source>
        <dbReference type="ARBA" id="ARBA00038209"/>
    </source>
</evidence>